<feature type="region of interest" description="Disordered" evidence="1">
    <location>
        <begin position="43"/>
        <end position="124"/>
    </location>
</feature>
<feature type="signal peptide" evidence="2">
    <location>
        <begin position="1"/>
        <end position="30"/>
    </location>
</feature>
<gene>
    <name evidence="3" type="ORF">FRZ61_16700</name>
</gene>
<sequence>MKPARKRLAVRFWALGLAIATLLAGPAAFAYDDMHGVDLLRPGAQFQPQMPSGLTPYGGPTTPPPASSGGGLPPGGDVTSPGTPPGFNDIHNNPSRGYGDCSGAAVSSSQQIGSDKTFCGAGKR</sequence>
<feature type="chain" id="PRO_5023888645" evidence="2">
    <location>
        <begin position="31"/>
        <end position="124"/>
    </location>
</feature>
<evidence type="ECO:0000256" key="1">
    <source>
        <dbReference type="SAM" id="MobiDB-lite"/>
    </source>
</evidence>
<name>A0A5J6MWT9_9PROT</name>
<dbReference type="KEGG" id="hadh:FRZ61_16700"/>
<feature type="compositionally biased region" description="Polar residues" evidence="1">
    <location>
        <begin position="105"/>
        <end position="114"/>
    </location>
</feature>
<reference evidence="3 4" key="1">
    <citation type="submission" date="2019-08" db="EMBL/GenBank/DDBJ databases">
        <title>Hyperibacter terrae gen. nov., sp. nov. and Hyperibacter viscosus sp. nov., two new members in the family Rhodospirillaceae isolated from the rhizosphere of Hypericum perforatum.</title>
        <authorList>
            <person name="Noviana Z."/>
        </authorList>
    </citation>
    <scope>NUCLEOTIDE SEQUENCE [LARGE SCALE GENOMIC DNA]</scope>
    <source>
        <strain evidence="3 4">R5959</strain>
    </source>
</reference>
<evidence type="ECO:0000256" key="2">
    <source>
        <dbReference type="SAM" id="SignalP"/>
    </source>
</evidence>
<evidence type="ECO:0000313" key="3">
    <source>
        <dbReference type="EMBL" id="QEX21741.1"/>
    </source>
</evidence>
<protein>
    <submittedName>
        <fullName evidence="3">Uncharacterized protein</fullName>
    </submittedName>
</protein>
<accession>A0A5J6MWT9</accession>
<proteinExistence type="predicted"/>
<feature type="compositionally biased region" description="Low complexity" evidence="1">
    <location>
        <begin position="51"/>
        <end position="60"/>
    </location>
</feature>
<organism evidence="3 4">
    <name type="scientific">Hypericibacter adhaerens</name>
    <dbReference type="NCBI Taxonomy" id="2602016"/>
    <lineage>
        <taxon>Bacteria</taxon>
        <taxon>Pseudomonadati</taxon>
        <taxon>Pseudomonadota</taxon>
        <taxon>Alphaproteobacteria</taxon>
        <taxon>Rhodospirillales</taxon>
        <taxon>Dongiaceae</taxon>
        <taxon>Hypericibacter</taxon>
    </lineage>
</organism>
<keyword evidence="2" id="KW-0732">Signal</keyword>
<evidence type="ECO:0000313" key="4">
    <source>
        <dbReference type="Proteomes" id="UP000325797"/>
    </source>
</evidence>
<keyword evidence="4" id="KW-1185">Reference proteome</keyword>
<dbReference type="AlphaFoldDB" id="A0A5J6MWT9"/>
<dbReference type="Proteomes" id="UP000325797">
    <property type="component" value="Chromosome"/>
</dbReference>
<dbReference type="EMBL" id="CP042582">
    <property type="protein sequence ID" value="QEX21741.1"/>
    <property type="molecule type" value="Genomic_DNA"/>
</dbReference>